<evidence type="ECO:0000313" key="4">
    <source>
        <dbReference type="Proteomes" id="UP000664169"/>
    </source>
</evidence>
<proteinExistence type="predicted"/>
<dbReference type="EMBL" id="CAJPDQ010000012">
    <property type="protein sequence ID" value="CAF9917454.1"/>
    <property type="molecule type" value="Genomic_DNA"/>
</dbReference>
<dbReference type="InterPro" id="IPR042104">
    <property type="entry name" value="PKS_dehydratase_sf"/>
</dbReference>
<sequence length="204" mass="22897">MAIEALRQTMQDANCIVAIRLENVKSLRSMAIPDTLEGLETNVTLHKRTQYNSSLHWYEFSTTTLDREEWQENCKEYVAAELEARDLQFVSMAPGAGDTTLMEDCKIKCQNSTSSEPLYKKLLEFRYEFGSAFQVLKSVGYDGAGNAMAEISLTDWANTIKNAIRTYLIHSTALDGMFQSMFQALSAGSTKAIPTLVPTRIKEI</sequence>
<gene>
    <name evidence="3" type="ORF">GOMPHAMPRED_001268</name>
</gene>
<organism evidence="3 4">
    <name type="scientific">Gomphillus americanus</name>
    <dbReference type="NCBI Taxonomy" id="1940652"/>
    <lineage>
        <taxon>Eukaryota</taxon>
        <taxon>Fungi</taxon>
        <taxon>Dikarya</taxon>
        <taxon>Ascomycota</taxon>
        <taxon>Pezizomycotina</taxon>
        <taxon>Lecanoromycetes</taxon>
        <taxon>OSLEUM clade</taxon>
        <taxon>Ostropomycetidae</taxon>
        <taxon>Ostropales</taxon>
        <taxon>Graphidaceae</taxon>
        <taxon>Gomphilloideae</taxon>
        <taxon>Gomphillus</taxon>
    </lineage>
</organism>
<keyword evidence="4" id="KW-1185">Reference proteome</keyword>
<feature type="region of interest" description="C-terminal hotdog fold" evidence="1">
    <location>
        <begin position="106"/>
        <end position="204"/>
    </location>
</feature>
<evidence type="ECO:0000259" key="2">
    <source>
        <dbReference type="PROSITE" id="PS52019"/>
    </source>
</evidence>
<dbReference type="Pfam" id="PF14765">
    <property type="entry name" value="PS-DH"/>
    <property type="match status" value="1"/>
</dbReference>
<dbReference type="Gene3D" id="3.10.129.110">
    <property type="entry name" value="Polyketide synthase dehydratase"/>
    <property type="match status" value="1"/>
</dbReference>
<protein>
    <recommendedName>
        <fullName evidence="2">PKS/mFAS DH domain-containing protein</fullName>
    </recommendedName>
</protein>
<dbReference type="Proteomes" id="UP000664169">
    <property type="component" value="Unassembled WGS sequence"/>
</dbReference>
<feature type="region of interest" description="N-terminal hotdog fold" evidence="1">
    <location>
        <begin position="1"/>
        <end position="85"/>
    </location>
</feature>
<accession>A0A8H3IKY1</accession>
<reference evidence="3" key="1">
    <citation type="submission" date="2021-03" db="EMBL/GenBank/DDBJ databases">
        <authorList>
            <person name="Tagirdzhanova G."/>
        </authorList>
    </citation>
    <scope>NUCLEOTIDE SEQUENCE</scope>
</reference>
<comment type="caution">
    <text evidence="3">The sequence shown here is derived from an EMBL/GenBank/DDBJ whole genome shotgun (WGS) entry which is preliminary data.</text>
</comment>
<evidence type="ECO:0000313" key="3">
    <source>
        <dbReference type="EMBL" id="CAF9917454.1"/>
    </source>
</evidence>
<dbReference type="AlphaFoldDB" id="A0A8H3IKY1"/>
<feature type="domain" description="PKS/mFAS DH" evidence="2">
    <location>
        <begin position="1"/>
        <end position="204"/>
    </location>
</feature>
<dbReference type="InterPro" id="IPR049551">
    <property type="entry name" value="PKS_DH_C"/>
</dbReference>
<comment type="caution">
    <text evidence="1">Lacks conserved residue(s) required for the propagation of feature annotation.</text>
</comment>
<evidence type="ECO:0000256" key="1">
    <source>
        <dbReference type="PROSITE-ProRule" id="PRU01363"/>
    </source>
</evidence>
<dbReference type="PROSITE" id="PS52019">
    <property type="entry name" value="PKS_MFAS_DH"/>
    <property type="match status" value="1"/>
</dbReference>
<name>A0A8H3IKY1_9LECA</name>
<dbReference type="InterPro" id="IPR049900">
    <property type="entry name" value="PKS_mFAS_DH"/>
</dbReference>